<dbReference type="SMART" id="SM00320">
    <property type="entry name" value="WD40"/>
    <property type="match status" value="5"/>
</dbReference>
<dbReference type="InterPro" id="IPR015943">
    <property type="entry name" value="WD40/YVTN_repeat-like_dom_sf"/>
</dbReference>
<evidence type="ECO:0000256" key="3">
    <source>
        <dbReference type="PROSITE-ProRule" id="PRU00221"/>
    </source>
</evidence>
<proteinExistence type="predicted"/>
<dbReference type="InterPro" id="IPR001680">
    <property type="entry name" value="WD40_rpt"/>
</dbReference>
<feature type="repeat" description="WD" evidence="3">
    <location>
        <begin position="532"/>
        <end position="566"/>
    </location>
</feature>
<dbReference type="InterPro" id="IPR019775">
    <property type="entry name" value="WD40_repeat_CS"/>
</dbReference>
<dbReference type="Pfam" id="PF00400">
    <property type="entry name" value="WD40"/>
    <property type="match status" value="2"/>
</dbReference>
<dbReference type="PROSITE" id="PS00678">
    <property type="entry name" value="WD_REPEATS_1"/>
    <property type="match status" value="1"/>
</dbReference>
<dbReference type="SUPFAM" id="SSF50978">
    <property type="entry name" value="WD40 repeat-like"/>
    <property type="match status" value="1"/>
</dbReference>
<sequence length="665" mass="73013">MDVSEAKIVFLGGGKDLELKDDGGNTSEMDTNLPADILEQNLRDKEISALCWASSDDSILAVGYLDGDILFWNLSSAAPSKGQQTTSSKNVVRLQFSNAERRIPVIVLQWSNNRKSHNDCIGQLFVYGGDEIGLKEVLTVLTLEWSSGMESLRCTGRADLTLNGTFEDLILLPSLGERDLNSKDDLFVLTNPGQIHYYDNDSLSTLLSQQSRTSSVSAQEFPVLIPMADPSLTVAKLIKLPSQLNSSKTLAEVASILKTNTKPGSDSFANWPLTGGVPSHLSTVKGAGVDRVYFVGYSNGFDQETEEIQHGPLPVEQLQTSGIVTIDVKKLEDAGICAVESVAYTPRKEQFKSNSRKSDSACIIFPSKVFRLLEKPLHEFHGHEGEVLDVSWSKHNYLLSSSVDKTVWLWQVGHDCCLKVFSHRIPDCHVVDWTDVKEIVTALCYQPDGQGGIIGSMTGNCRFYSVSDNHFQMQSQICLLGKKKSPGRGITGFQFLPQDSNKVMVTCADSQVRIIEGLNVVCKFKGLSAGSLMSASLTSDGKHILSASEDSNVYLWNVSDDESHTMKAKKIKSCERFYSNASIVVPWCGLKSDNIENSKLLSVLNKSSPQALCLDPPSSFSLSQDFFLDSIPKGSATWPEEKLPTSRGSGFGCVQVRWMWHDSSS</sequence>
<dbReference type="AlphaFoldDB" id="A0A9D5BJF2"/>
<reference evidence="4 5" key="1">
    <citation type="journal article" date="2022" name="Nat. Genet.">
        <title>Improved pea reference genome and pan-genome highlight genomic features and evolutionary characteristics.</title>
        <authorList>
            <person name="Yang T."/>
            <person name="Liu R."/>
            <person name="Luo Y."/>
            <person name="Hu S."/>
            <person name="Wang D."/>
            <person name="Wang C."/>
            <person name="Pandey M.K."/>
            <person name="Ge S."/>
            <person name="Xu Q."/>
            <person name="Li N."/>
            <person name="Li G."/>
            <person name="Huang Y."/>
            <person name="Saxena R.K."/>
            <person name="Ji Y."/>
            <person name="Li M."/>
            <person name="Yan X."/>
            <person name="He Y."/>
            <person name="Liu Y."/>
            <person name="Wang X."/>
            <person name="Xiang C."/>
            <person name="Varshney R.K."/>
            <person name="Ding H."/>
            <person name="Gao S."/>
            <person name="Zong X."/>
        </authorList>
    </citation>
    <scope>NUCLEOTIDE SEQUENCE [LARGE SCALE GENOMIC DNA]</scope>
    <source>
        <strain evidence="4 5">cv. Zhongwan 6</strain>
    </source>
</reference>
<keyword evidence="5" id="KW-1185">Reference proteome</keyword>
<accession>A0A9D5BJF2</accession>
<dbReference type="PANTHER" id="PTHR14221">
    <property type="entry name" value="WD REPEAT DOMAIN 44"/>
    <property type="match status" value="1"/>
</dbReference>
<dbReference type="InterPro" id="IPR036322">
    <property type="entry name" value="WD40_repeat_dom_sf"/>
</dbReference>
<evidence type="ECO:0000313" key="4">
    <source>
        <dbReference type="EMBL" id="KAI5444854.1"/>
    </source>
</evidence>
<gene>
    <name evidence="4" type="ORF">KIW84_013220</name>
</gene>
<evidence type="ECO:0000313" key="5">
    <source>
        <dbReference type="Proteomes" id="UP001058974"/>
    </source>
</evidence>
<dbReference type="PROSITE" id="PS50082">
    <property type="entry name" value="WD_REPEATS_2"/>
    <property type="match status" value="2"/>
</dbReference>
<dbReference type="PROSITE" id="PS50294">
    <property type="entry name" value="WD_REPEATS_REGION"/>
    <property type="match status" value="1"/>
</dbReference>
<dbReference type="Gene3D" id="1.10.150.20">
    <property type="entry name" value="5' to 3' exonuclease, C-terminal subdomain"/>
    <property type="match status" value="1"/>
</dbReference>
<keyword evidence="2" id="KW-0677">Repeat</keyword>
<dbReference type="Proteomes" id="UP001058974">
    <property type="component" value="Chromosome 1"/>
</dbReference>
<comment type="caution">
    <text evidence="4">The sequence shown here is derived from an EMBL/GenBank/DDBJ whole genome shotgun (WGS) entry which is preliminary data.</text>
</comment>
<dbReference type="EMBL" id="JAMSHJ010000001">
    <property type="protein sequence ID" value="KAI5444854.1"/>
    <property type="molecule type" value="Genomic_DNA"/>
</dbReference>
<dbReference type="InterPro" id="IPR040324">
    <property type="entry name" value="WDR44/Dgr2"/>
</dbReference>
<feature type="repeat" description="WD" evidence="3">
    <location>
        <begin position="380"/>
        <end position="412"/>
    </location>
</feature>
<evidence type="ECO:0000256" key="2">
    <source>
        <dbReference type="ARBA" id="ARBA00022737"/>
    </source>
</evidence>
<dbReference type="PANTHER" id="PTHR14221:SF57">
    <property type="entry name" value="TRANSDUCIN_WD40 REPEAT-LIKE SUPERFAMILY PROTEIN"/>
    <property type="match status" value="1"/>
</dbReference>
<dbReference type="Gene3D" id="2.130.10.10">
    <property type="entry name" value="YVTN repeat-like/Quinoprotein amine dehydrogenase"/>
    <property type="match status" value="3"/>
</dbReference>
<dbReference type="Gramene" id="Psat01G0322000-T1">
    <property type="protein sequence ID" value="KAI5444854.1"/>
    <property type="gene ID" value="KIW84_013220"/>
</dbReference>
<name>A0A9D5BJF2_PEA</name>
<protein>
    <submittedName>
        <fullName evidence="4">Uncharacterized protein</fullName>
    </submittedName>
</protein>
<evidence type="ECO:0000256" key="1">
    <source>
        <dbReference type="ARBA" id="ARBA00022574"/>
    </source>
</evidence>
<keyword evidence="1 3" id="KW-0853">WD repeat</keyword>
<organism evidence="4 5">
    <name type="scientific">Pisum sativum</name>
    <name type="common">Garden pea</name>
    <name type="synonym">Lathyrus oleraceus</name>
    <dbReference type="NCBI Taxonomy" id="3888"/>
    <lineage>
        <taxon>Eukaryota</taxon>
        <taxon>Viridiplantae</taxon>
        <taxon>Streptophyta</taxon>
        <taxon>Embryophyta</taxon>
        <taxon>Tracheophyta</taxon>
        <taxon>Spermatophyta</taxon>
        <taxon>Magnoliopsida</taxon>
        <taxon>eudicotyledons</taxon>
        <taxon>Gunneridae</taxon>
        <taxon>Pentapetalae</taxon>
        <taxon>rosids</taxon>
        <taxon>fabids</taxon>
        <taxon>Fabales</taxon>
        <taxon>Fabaceae</taxon>
        <taxon>Papilionoideae</taxon>
        <taxon>50 kb inversion clade</taxon>
        <taxon>NPAAA clade</taxon>
        <taxon>Hologalegina</taxon>
        <taxon>IRL clade</taxon>
        <taxon>Fabeae</taxon>
        <taxon>Lathyrus</taxon>
    </lineage>
</organism>